<feature type="region of interest" description="Disordered" evidence="1">
    <location>
        <begin position="1"/>
        <end position="24"/>
    </location>
</feature>
<accession>A0A0F9HDS4</accession>
<dbReference type="AlphaFoldDB" id="A0A0F9HDS4"/>
<dbReference type="EMBL" id="LAZR01025021">
    <property type="protein sequence ID" value="KKL73247.1"/>
    <property type="molecule type" value="Genomic_DNA"/>
</dbReference>
<name>A0A0F9HDS4_9ZZZZ</name>
<gene>
    <name evidence="2" type="ORF">LCGC14_2076840</name>
</gene>
<protein>
    <submittedName>
        <fullName evidence="2">Uncharacterized protein</fullName>
    </submittedName>
</protein>
<evidence type="ECO:0000313" key="2">
    <source>
        <dbReference type="EMBL" id="KKL73247.1"/>
    </source>
</evidence>
<evidence type="ECO:0000256" key="1">
    <source>
        <dbReference type="SAM" id="MobiDB-lite"/>
    </source>
</evidence>
<sequence length="57" mass="6680">MDKGHSVGSGRAEMADREFRPGSSDTLRQRRRFLEIFSVTYLQEMEYQIRIVGKETL</sequence>
<proteinExistence type="predicted"/>
<comment type="caution">
    <text evidence="2">The sequence shown here is derived from an EMBL/GenBank/DDBJ whole genome shotgun (WGS) entry which is preliminary data.</text>
</comment>
<organism evidence="2">
    <name type="scientific">marine sediment metagenome</name>
    <dbReference type="NCBI Taxonomy" id="412755"/>
    <lineage>
        <taxon>unclassified sequences</taxon>
        <taxon>metagenomes</taxon>
        <taxon>ecological metagenomes</taxon>
    </lineage>
</organism>
<reference evidence="2" key="1">
    <citation type="journal article" date="2015" name="Nature">
        <title>Complex archaea that bridge the gap between prokaryotes and eukaryotes.</title>
        <authorList>
            <person name="Spang A."/>
            <person name="Saw J.H."/>
            <person name="Jorgensen S.L."/>
            <person name="Zaremba-Niedzwiedzka K."/>
            <person name="Martijn J."/>
            <person name="Lind A.E."/>
            <person name="van Eijk R."/>
            <person name="Schleper C."/>
            <person name="Guy L."/>
            <person name="Ettema T.J."/>
        </authorList>
    </citation>
    <scope>NUCLEOTIDE SEQUENCE</scope>
</reference>